<dbReference type="Gene3D" id="1.10.10.10">
    <property type="entry name" value="Winged helix-like DNA-binding domain superfamily/Winged helix DNA-binding domain"/>
    <property type="match status" value="1"/>
</dbReference>
<dbReference type="Pfam" id="PF00196">
    <property type="entry name" value="GerE"/>
    <property type="match status" value="1"/>
</dbReference>
<accession>A0A1H3VRJ1</accession>
<evidence type="ECO:0000313" key="6">
    <source>
        <dbReference type="Proteomes" id="UP000187280"/>
    </source>
</evidence>
<dbReference type="PRINTS" id="PR00038">
    <property type="entry name" value="HTHLUXR"/>
</dbReference>
<dbReference type="SUPFAM" id="SSF46894">
    <property type="entry name" value="C-terminal effector domain of the bipartite response regulators"/>
    <property type="match status" value="1"/>
</dbReference>
<dbReference type="PANTHER" id="PTHR44688">
    <property type="entry name" value="DNA-BINDING TRANSCRIPTIONAL ACTIVATOR DEVR_DOSR"/>
    <property type="match status" value="1"/>
</dbReference>
<organism evidence="5 6">
    <name type="scientific">Lonsdalea quercina</name>
    <dbReference type="NCBI Taxonomy" id="71657"/>
    <lineage>
        <taxon>Bacteria</taxon>
        <taxon>Pseudomonadati</taxon>
        <taxon>Pseudomonadota</taxon>
        <taxon>Gammaproteobacteria</taxon>
        <taxon>Enterobacterales</taxon>
        <taxon>Pectobacteriaceae</taxon>
        <taxon>Lonsdalea</taxon>
    </lineage>
</organism>
<dbReference type="CDD" id="cd06170">
    <property type="entry name" value="LuxR_C_like"/>
    <property type="match status" value="1"/>
</dbReference>
<evidence type="ECO:0000256" key="1">
    <source>
        <dbReference type="ARBA" id="ARBA00023015"/>
    </source>
</evidence>
<dbReference type="SMART" id="SM00421">
    <property type="entry name" value="HTH_LUXR"/>
    <property type="match status" value="1"/>
</dbReference>
<dbReference type="PANTHER" id="PTHR44688:SF16">
    <property type="entry name" value="DNA-BINDING TRANSCRIPTIONAL ACTIVATOR DEVR_DOSR"/>
    <property type="match status" value="1"/>
</dbReference>
<evidence type="ECO:0000313" key="5">
    <source>
        <dbReference type="EMBL" id="SDZ77380.1"/>
    </source>
</evidence>
<dbReference type="InterPro" id="IPR036388">
    <property type="entry name" value="WH-like_DNA-bd_sf"/>
</dbReference>
<protein>
    <submittedName>
        <fullName evidence="5">Two component transcriptional regulator, LuxR family</fullName>
    </submittedName>
</protein>
<dbReference type="GO" id="GO:0006355">
    <property type="term" value="P:regulation of DNA-templated transcription"/>
    <property type="evidence" value="ECO:0007669"/>
    <property type="project" value="InterPro"/>
</dbReference>
<dbReference type="EMBL" id="FNQS01000001">
    <property type="protein sequence ID" value="SDZ77380.1"/>
    <property type="molecule type" value="Genomic_DNA"/>
</dbReference>
<reference evidence="5 6" key="1">
    <citation type="submission" date="2016-10" db="EMBL/GenBank/DDBJ databases">
        <authorList>
            <person name="de Groot N.N."/>
        </authorList>
    </citation>
    <scope>NUCLEOTIDE SEQUENCE [LARGE SCALE GENOMIC DNA]</scope>
    <source>
        <strain evidence="5 6">ATCC 29281</strain>
    </source>
</reference>
<keyword evidence="1" id="KW-0805">Transcription regulation</keyword>
<evidence type="ECO:0000259" key="4">
    <source>
        <dbReference type="PROSITE" id="PS50043"/>
    </source>
</evidence>
<sequence>MDYVFFLEDEIITYSLQKIIRSKIMTTADMSYVATDVSDLMRYPNKEVSKVFFIGTSNECPITASLVDVIKFINKENRIILFKNNASCYNLNYQKCDSVIGLKSPIAEIVSSIKNATQSPLYFNTEPKPRRLSSREMFVLEQLATGKSNKEVSTMLCLSEKTISSHKKNILRKLNAKNIIEAVNRI</sequence>
<evidence type="ECO:0000256" key="2">
    <source>
        <dbReference type="ARBA" id="ARBA00023125"/>
    </source>
</evidence>
<dbReference type="GO" id="GO:0003677">
    <property type="term" value="F:DNA binding"/>
    <property type="evidence" value="ECO:0007669"/>
    <property type="project" value="UniProtKB-KW"/>
</dbReference>
<feature type="domain" description="HTH luxR-type" evidence="4">
    <location>
        <begin position="125"/>
        <end position="186"/>
    </location>
</feature>
<keyword evidence="3" id="KW-0804">Transcription</keyword>
<keyword evidence="2" id="KW-0238">DNA-binding</keyword>
<dbReference type="STRING" id="71657.SAMN02982996_00153"/>
<name>A0A1H3VRJ1_9GAMM</name>
<keyword evidence="6" id="KW-1185">Reference proteome</keyword>
<dbReference type="PROSITE" id="PS50043">
    <property type="entry name" value="HTH_LUXR_2"/>
    <property type="match status" value="1"/>
</dbReference>
<dbReference type="AlphaFoldDB" id="A0A1H3VRJ1"/>
<dbReference type="InterPro" id="IPR000792">
    <property type="entry name" value="Tscrpt_reg_LuxR_C"/>
</dbReference>
<dbReference type="InterPro" id="IPR016032">
    <property type="entry name" value="Sig_transdc_resp-reg_C-effctor"/>
</dbReference>
<proteinExistence type="predicted"/>
<dbReference type="Proteomes" id="UP000187280">
    <property type="component" value="Unassembled WGS sequence"/>
</dbReference>
<dbReference type="PROSITE" id="PS00622">
    <property type="entry name" value="HTH_LUXR_1"/>
    <property type="match status" value="1"/>
</dbReference>
<gene>
    <name evidence="5" type="ORF">SAMN02982996_00153</name>
</gene>
<evidence type="ECO:0000256" key="3">
    <source>
        <dbReference type="ARBA" id="ARBA00023163"/>
    </source>
</evidence>